<evidence type="ECO:0000313" key="2">
    <source>
        <dbReference type="Proteomes" id="UP001408789"/>
    </source>
</evidence>
<evidence type="ECO:0000313" key="1">
    <source>
        <dbReference type="EMBL" id="KAK9070238.1"/>
    </source>
</evidence>
<dbReference type="EMBL" id="JBCNJP010000012">
    <property type="protein sequence ID" value="KAK9070238.1"/>
    <property type="molecule type" value="Genomic_DNA"/>
</dbReference>
<dbReference type="AlphaFoldDB" id="A0AAP0DFM7"/>
<reference evidence="1 2" key="1">
    <citation type="submission" date="2024-04" db="EMBL/GenBank/DDBJ databases">
        <title>The reference genome of an endangered Asteraceae, Deinandra increscens subsp. villosa, native to the Central Coast of California.</title>
        <authorList>
            <person name="Guilliams M."/>
            <person name="Hasenstab-Lehman K."/>
            <person name="Meyer R."/>
            <person name="Mcevoy S."/>
        </authorList>
    </citation>
    <scope>NUCLEOTIDE SEQUENCE [LARGE SCALE GENOMIC DNA]</scope>
    <source>
        <tissue evidence="1">Leaf</tissue>
    </source>
</reference>
<proteinExistence type="predicted"/>
<keyword evidence="2" id="KW-1185">Reference proteome</keyword>
<protein>
    <submittedName>
        <fullName evidence="1">Uncharacterized protein</fullName>
    </submittedName>
</protein>
<accession>A0AAP0DFM7</accession>
<dbReference type="PANTHER" id="PTHR33924">
    <property type="entry name" value="CATION-TRANSPORTING ATPASE"/>
    <property type="match status" value="1"/>
</dbReference>
<name>A0AAP0DFM7_9ASTR</name>
<sequence>MSGETPSIGAFKPRSALGDVTNQVGKRGFSLISGDDCKKDEGIPFAKKECRKIDISHKENNVKETVDCVLRPHSYSEISSLNGDVKDSVSKIVCEIKGSCPPGVRQNVTPTSSSIAGDLVSDSFQPVELVHVIPSDENGNNVVVDDEEDERTDSEVMPEIALKGTGENNLGMDDGNDVSVDNLDSSKDEFLDGSRLLESQESKCGFERCNEQKGDGLSSVCMDMIKACSCSFCMKAAYLWSDLHYQDVKGRITAIKKSQKEAAILVNRNSRDVASNFEKFSNLESDLTGRWKSLFLHMEDIFVREGTQLVSRRHLLLASIFVLKILVGSCSYDEFETSFDLERSLSTLKELLDDCKTDSAKN</sequence>
<comment type="caution">
    <text evidence="1">The sequence shown here is derived from an EMBL/GenBank/DDBJ whole genome shotgun (WGS) entry which is preliminary data.</text>
</comment>
<dbReference type="Proteomes" id="UP001408789">
    <property type="component" value="Unassembled WGS sequence"/>
</dbReference>
<organism evidence="1 2">
    <name type="scientific">Deinandra increscens subsp. villosa</name>
    <dbReference type="NCBI Taxonomy" id="3103831"/>
    <lineage>
        <taxon>Eukaryota</taxon>
        <taxon>Viridiplantae</taxon>
        <taxon>Streptophyta</taxon>
        <taxon>Embryophyta</taxon>
        <taxon>Tracheophyta</taxon>
        <taxon>Spermatophyta</taxon>
        <taxon>Magnoliopsida</taxon>
        <taxon>eudicotyledons</taxon>
        <taxon>Gunneridae</taxon>
        <taxon>Pentapetalae</taxon>
        <taxon>asterids</taxon>
        <taxon>campanulids</taxon>
        <taxon>Asterales</taxon>
        <taxon>Asteraceae</taxon>
        <taxon>Asteroideae</taxon>
        <taxon>Heliantheae alliance</taxon>
        <taxon>Madieae</taxon>
        <taxon>Madiinae</taxon>
        <taxon>Deinandra</taxon>
    </lineage>
</organism>
<gene>
    <name evidence="1" type="ORF">SSX86_010638</name>
</gene>
<dbReference type="PANTHER" id="PTHR33924:SF1">
    <property type="entry name" value="DNA-DIRECTED RNA POLYMERASE SUBUNIT BETA"/>
    <property type="match status" value="1"/>
</dbReference>